<feature type="compositionally biased region" description="Polar residues" evidence="1">
    <location>
        <begin position="453"/>
        <end position="468"/>
    </location>
</feature>
<feature type="compositionally biased region" description="Polar residues" evidence="1">
    <location>
        <begin position="433"/>
        <end position="446"/>
    </location>
</feature>
<proteinExistence type="predicted"/>
<evidence type="ECO:0000313" key="2">
    <source>
        <dbReference type="EMBL" id="CAG2213206.1"/>
    </source>
</evidence>
<sequence>MCQNSVQSSYAINVIHFKDNSYNLDINSQLNYCNLGQQDMTKGVSLTLRQRSCGSFPVLPCTDQLKHVHDFNMSSEDSATVTNDCLAPLDQTRCKIEDQTVYDEEWSCNSELRINTGIKPIKFDIDIKAEIDSENSVLQGHTRTQTSDATFVCRQSSGDSGSVTNHCYANRQSLEDFAIVTNDCHAPLDQTRCKIEDQTVYDEEWRCNSELRINTGIKPIKFDIDIKAESDSENSVLQGHTRTHTSDETLVCRQFSGDSGTLTNHCHANRQSSEDFAIVTNDCHAPLDQTRCKIEDQTVYDEEWSCNSELRINTGIKPIKFDIDIKAESDSENSVLQGHTRTQTSDETFVCRQSSGDSVTLTNHCYANRQSSEDFAIVTNDYHAPLDQTRCKIEDQTVYDEEWSCNSELRINTGIKPIKFDIDIKAESDSENSELQGHMRTQTSDETFAFSPASESNIELDTTDYPTK</sequence>
<evidence type="ECO:0000256" key="1">
    <source>
        <dbReference type="SAM" id="MobiDB-lite"/>
    </source>
</evidence>
<keyword evidence="3" id="KW-1185">Reference proteome</keyword>
<dbReference type="Proteomes" id="UP000683360">
    <property type="component" value="Unassembled WGS sequence"/>
</dbReference>
<feature type="region of interest" description="Disordered" evidence="1">
    <location>
        <begin position="429"/>
        <end position="468"/>
    </location>
</feature>
<organism evidence="2 3">
    <name type="scientific">Mytilus edulis</name>
    <name type="common">Blue mussel</name>
    <dbReference type="NCBI Taxonomy" id="6550"/>
    <lineage>
        <taxon>Eukaryota</taxon>
        <taxon>Metazoa</taxon>
        <taxon>Spiralia</taxon>
        <taxon>Lophotrochozoa</taxon>
        <taxon>Mollusca</taxon>
        <taxon>Bivalvia</taxon>
        <taxon>Autobranchia</taxon>
        <taxon>Pteriomorphia</taxon>
        <taxon>Mytilida</taxon>
        <taxon>Mytiloidea</taxon>
        <taxon>Mytilidae</taxon>
        <taxon>Mytilinae</taxon>
        <taxon>Mytilus</taxon>
    </lineage>
</organism>
<accession>A0A8S3S3R7</accession>
<name>A0A8S3S3R7_MYTED</name>
<protein>
    <submittedName>
        <fullName evidence="2">KRAB</fullName>
    </submittedName>
</protein>
<dbReference type="EMBL" id="CAJPWZ010001339">
    <property type="protein sequence ID" value="CAG2213206.1"/>
    <property type="molecule type" value="Genomic_DNA"/>
</dbReference>
<evidence type="ECO:0000313" key="3">
    <source>
        <dbReference type="Proteomes" id="UP000683360"/>
    </source>
</evidence>
<comment type="caution">
    <text evidence="2">The sequence shown here is derived from an EMBL/GenBank/DDBJ whole genome shotgun (WGS) entry which is preliminary data.</text>
</comment>
<gene>
    <name evidence="2" type="ORF">MEDL_27123</name>
</gene>
<reference evidence="2" key="1">
    <citation type="submission" date="2021-03" db="EMBL/GenBank/DDBJ databases">
        <authorList>
            <person name="Bekaert M."/>
        </authorList>
    </citation>
    <scope>NUCLEOTIDE SEQUENCE</scope>
</reference>
<dbReference type="AlphaFoldDB" id="A0A8S3S3R7"/>